<name>A0A6B0TTE5_9RHOB</name>
<keyword evidence="2" id="KW-1185">Reference proteome</keyword>
<gene>
    <name evidence="1" type="ORF">GSH16_05735</name>
</gene>
<dbReference type="EMBL" id="WUWG01000001">
    <property type="protein sequence ID" value="MXU64938.1"/>
    <property type="molecule type" value="Genomic_DNA"/>
</dbReference>
<protein>
    <submittedName>
        <fullName evidence="1">Uncharacterized protein</fullName>
    </submittedName>
</protein>
<reference evidence="1 2" key="1">
    <citation type="submission" date="2019-12" db="EMBL/GenBank/DDBJ databases">
        <title>Strain KN286 was isolated from seawater, which was collected from Caroline Seamount in the tropical western Pacific.</title>
        <authorList>
            <person name="Wang Q."/>
        </authorList>
    </citation>
    <scope>NUCLEOTIDE SEQUENCE [LARGE SCALE GENOMIC DNA]</scope>
    <source>
        <strain evidence="1 2">KN286</strain>
    </source>
</reference>
<evidence type="ECO:0000313" key="1">
    <source>
        <dbReference type="EMBL" id="MXU64938.1"/>
    </source>
</evidence>
<dbReference type="Proteomes" id="UP000436016">
    <property type="component" value="Unassembled WGS sequence"/>
</dbReference>
<comment type="caution">
    <text evidence="1">The sequence shown here is derived from an EMBL/GenBank/DDBJ whole genome shotgun (WGS) entry which is preliminary data.</text>
</comment>
<proteinExistence type="predicted"/>
<dbReference type="AlphaFoldDB" id="A0A6B0TTE5"/>
<sequence>MSLTLLLPLVIFGITLIVVIVHALGWSSPRAFADEKDAARAWLREFPDDPPQAVDLSTDRRHALLRLPGGGAGIVWSFGQDSVARRLGPGLKLSETETGIDIRPADFTAPRMSVALDAAGATRWQAQLAPLTTPQTEDRHA</sequence>
<dbReference type="RefSeq" id="WP_160852763.1">
    <property type="nucleotide sequence ID" value="NZ_WUWG01000001.1"/>
</dbReference>
<evidence type="ECO:0000313" key="2">
    <source>
        <dbReference type="Proteomes" id="UP000436016"/>
    </source>
</evidence>
<accession>A0A6B0TTE5</accession>
<organism evidence="1 2">
    <name type="scientific">Oceanomicrobium pacificus</name>
    <dbReference type="NCBI Taxonomy" id="2692916"/>
    <lineage>
        <taxon>Bacteria</taxon>
        <taxon>Pseudomonadati</taxon>
        <taxon>Pseudomonadota</taxon>
        <taxon>Alphaproteobacteria</taxon>
        <taxon>Rhodobacterales</taxon>
        <taxon>Paracoccaceae</taxon>
        <taxon>Oceanomicrobium</taxon>
    </lineage>
</organism>